<proteinExistence type="predicted"/>
<accession>A0A7S3FV83</accession>
<gene>
    <name evidence="1" type="ORF">SRAS04492_LOCUS3006</name>
</gene>
<organism evidence="1">
    <name type="scientific">Strombidium rassoulzadegani</name>
    <dbReference type="NCBI Taxonomy" id="1082188"/>
    <lineage>
        <taxon>Eukaryota</taxon>
        <taxon>Sar</taxon>
        <taxon>Alveolata</taxon>
        <taxon>Ciliophora</taxon>
        <taxon>Intramacronucleata</taxon>
        <taxon>Spirotrichea</taxon>
        <taxon>Oligotrichia</taxon>
        <taxon>Strombidiidae</taxon>
        <taxon>Strombidium</taxon>
    </lineage>
</organism>
<dbReference type="AlphaFoldDB" id="A0A7S3FV83"/>
<sequence length="143" mass="15641">MRLHHLLQLIVPPQALTKLHDGAVTLAPDKESVGVGVHVGEVVAALLRVFQIHEDLGAIFGDQIDCSRKGKNCQGRANHYHEVAASPLLAHFQFLHFLQVLIPYDVVGLEVLLGQGLSEEDDTRFDGTVAGLHALLLLSRLLF</sequence>
<reference evidence="1" key="1">
    <citation type="submission" date="2021-01" db="EMBL/GenBank/DDBJ databases">
        <authorList>
            <person name="Corre E."/>
            <person name="Pelletier E."/>
            <person name="Niang G."/>
            <person name="Scheremetjew M."/>
            <person name="Finn R."/>
            <person name="Kale V."/>
            <person name="Holt S."/>
            <person name="Cochrane G."/>
            <person name="Meng A."/>
            <person name="Brown T."/>
            <person name="Cohen L."/>
        </authorList>
    </citation>
    <scope>NUCLEOTIDE SEQUENCE</scope>
    <source>
        <strain evidence="1">Ras09</strain>
    </source>
</reference>
<dbReference type="EMBL" id="HBIA01005782">
    <property type="protein sequence ID" value="CAE0231210.1"/>
    <property type="molecule type" value="Transcribed_RNA"/>
</dbReference>
<protein>
    <submittedName>
        <fullName evidence="1">Uncharacterized protein</fullName>
    </submittedName>
</protein>
<name>A0A7S3FV83_9SPIT</name>
<evidence type="ECO:0000313" key="1">
    <source>
        <dbReference type="EMBL" id="CAE0231210.1"/>
    </source>
</evidence>